<dbReference type="RefSeq" id="WP_100804563.1">
    <property type="nucleotide sequence ID" value="NZ_BAAAHF010000038.1"/>
</dbReference>
<proteinExistence type="predicted"/>
<dbReference type="PANTHER" id="PTHR33164:SF99">
    <property type="entry name" value="MARR FAMILY REGULATORY PROTEIN"/>
    <property type="match status" value="1"/>
</dbReference>
<dbReference type="InterPro" id="IPR039422">
    <property type="entry name" value="MarR/SlyA-like"/>
</dbReference>
<gene>
    <name evidence="2" type="ORF">SMF913_25177</name>
</gene>
<dbReference type="SMART" id="SM00347">
    <property type="entry name" value="HTH_MARR"/>
    <property type="match status" value="1"/>
</dbReference>
<dbReference type="InterPro" id="IPR036388">
    <property type="entry name" value="WH-like_DNA-bd_sf"/>
</dbReference>
<evidence type="ECO:0000313" key="3">
    <source>
        <dbReference type="Proteomes" id="UP000236520"/>
    </source>
</evidence>
<accession>A0A2J7YNV5</accession>
<comment type="caution">
    <text evidence="2">The sequence shown here is derived from an EMBL/GenBank/DDBJ whole genome shotgun (WGS) entry which is preliminary data.</text>
</comment>
<reference evidence="2 3" key="1">
    <citation type="submission" date="2015-09" db="EMBL/GenBank/DDBJ databases">
        <title>Genome sequence, genome mining and natural product profiling of a biocontrol bacterium Streptomyces malaysiensis F913.</title>
        <authorList>
            <person name="Xu Y."/>
            <person name="Wei J."/>
            <person name="Xie J."/>
            <person name="Li T."/>
            <person name="Zhou Z."/>
        </authorList>
    </citation>
    <scope>NUCLEOTIDE SEQUENCE [LARGE SCALE GENOMIC DNA]</scope>
    <source>
        <strain evidence="2 3">F913</strain>
    </source>
</reference>
<organism evidence="2 3">
    <name type="scientific">Streptomyces malaysiensis</name>
    <dbReference type="NCBI Taxonomy" id="92644"/>
    <lineage>
        <taxon>Bacteria</taxon>
        <taxon>Bacillati</taxon>
        <taxon>Actinomycetota</taxon>
        <taxon>Actinomycetes</taxon>
        <taxon>Kitasatosporales</taxon>
        <taxon>Streptomycetaceae</taxon>
        <taxon>Streptomyces</taxon>
        <taxon>Streptomyces violaceusniger group</taxon>
    </lineage>
</organism>
<dbReference type="Gene3D" id="1.10.10.10">
    <property type="entry name" value="Winged helix-like DNA-binding domain superfamily/Winged helix DNA-binding domain"/>
    <property type="match status" value="1"/>
</dbReference>
<evidence type="ECO:0000313" key="2">
    <source>
        <dbReference type="EMBL" id="PNG89712.1"/>
    </source>
</evidence>
<dbReference type="PRINTS" id="PR00598">
    <property type="entry name" value="HTHMARR"/>
</dbReference>
<dbReference type="Proteomes" id="UP000236520">
    <property type="component" value="Unassembled WGS sequence"/>
</dbReference>
<dbReference type="GO" id="GO:0006950">
    <property type="term" value="P:response to stress"/>
    <property type="evidence" value="ECO:0007669"/>
    <property type="project" value="TreeGrafter"/>
</dbReference>
<evidence type="ECO:0000259" key="1">
    <source>
        <dbReference type="PROSITE" id="PS50995"/>
    </source>
</evidence>
<dbReference type="Pfam" id="PF12802">
    <property type="entry name" value="MarR_2"/>
    <property type="match status" value="1"/>
</dbReference>
<keyword evidence="3" id="KW-1185">Reference proteome</keyword>
<dbReference type="EMBL" id="LJIW01000002">
    <property type="protein sequence ID" value="PNG89712.1"/>
    <property type="molecule type" value="Genomic_DNA"/>
</dbReference>
<dbReference type="PANTHER" id="PTHR33164">
    <property type="entry name" value="TRANSCRIPTIONAL REGULATOR, MARR FAMILY"/>
    <property type="match status" value="1"/>
</dbReference>
<dbReference type="GO" id="GO:0003700">
    <property type="term" value="F:DNA-binding transcription factor activity"/>
    <property type="evidence" value="ECO:0007669"/>
    <property type="project" value="InterPro"/>
</dbReference>
<dbReference type="AlphaFoldDB" id="A0A2J7YNV5"/>
<protein>
    <recommendedName>
        <fullName evidence="1">HTH marR-type domain-containing protein</fullName>
    </recommendedName>
</protein>
<dbReference type="InterPro" id="IPR000835">
    <property type="entry name" value="HTH_MarR-typ"/>
</dbReference>
<feature type="domain" description="HTH marR-type" evidence="1">
    <location>
        <begin position="23"/>
        <end position="155"/>
    </location>
</feature>
<sequence length="162" mass="18569">MSATRESEVREPRWLDSDQRAAWRGFMKLLQRLPTALESQLQQDSKLSFIEYHVLAHLSDQPGRRMRMSELAVLANTELSRLSHMVGRLEKRGFVRREPDPHNGRYTQAILTEAGYTYLAGAAPGHVARVRDVFIDVLTPDELRTLHRISDKVLARIEHAQG</sequence>
<dbReference type="SUPFAM" id="SSF46785">
    <property type="entry name" value="Winged helix' DNA-binding domain"/>
    <property type="match status" value="1"/>
</dbReference>
<name>A0A2J7YNV5_STRMQ</name>
<dbReference type="InterPro" id="IPR036390">
    <property type="entry name" value="WH_DNA-bd_sf"/>
</dbReference>
<dbReference type="PROSITE" id="PS50995">
    <property type="entry name" value="HTH_MARR_2"/>
    <property type="match status" value="1"/>
</dbReference>